<keyword evidence="2" id="KW-0479">Metal-binding</keyword>
<feature type="domain" description="C2H2-type" evidence="10">
    <location>
        <begin position="374"/>
        <end position="401"/>
    </location>
</feature>
<evidence type="ECO:0000256" key="4">
    <source>
        <dbReference type="ARBA" id="ARBA00022771"/>
    </source>
</evidence>
<dbReference type="SUPFAM" id="SSF57667">
    <property type="entry name" value="beta-beta-alpha zinc fingers"/>
    <property type="match status" value="2"/>
</dbReference>
<comment type="caution">
    <text evidence="11">The sequence shown here is derived from an EMBL/GenBank/DDBJ whole genome shotgun (WGS) entry which is preliminary data.</text>
</comment>
<feature type="non-terminal residue" evidence="11">
    <location>
        <position position="1"/>
    </location>
</feature>
<dbReference type="GO" id="GO:0006357">
    <property type="term" value="P:regulation of transcription by RNA polymerase II"/>
    <property type="evidence" value="ECO:0007669"/>
    <property type="project" value="TreeGrafter"/>
</dbReference>
<evidence type="ECO:0000256" key="9">
    <source>
        <dbReference type="SAM" id="MobiDB-lite"/>
    </source>
</evidence>
<evidence type="ECO:0000313" key="12">
    <source>
        <dbReference type="Proteomes" id="UP001177023"/>
    </source>
</evidence>
<evidence type="ECO:0000259" key="10">
    <source>
        <dbReference type="PROSITE" id="PS50157"/>
    </source>
</evidence>
<feature type="compositionally biased region" description="Low complexity" evidence="9">
    <location>
        <begin position="245"/>
        <end position="264"/>
    </location>
</feature>
<dbReference type="InterPro" id="IPR036236">
    <property type="entry name" value="Znf_C2H2_sf"/>
</dbReference>
<evidence type="ECO:0000256" key="5">
    <source>
        <dbReference type="ARBA" id="ARBA00022833"/>
    </source>
</evidence>
<keyword evidence="7" id="KW-0539">Nucleus</keyword>
<dbReference type="AlphaFoldDB" id="A0AA36G1Q9"/>
<evidence type="ECO:0000256" key="8">
    <source>
        <dbReference type="PROSITE-ProRule" id="PRU00042"/>
    </source>
</evidence>
<dbReference type="GO" id="GO:0000978">
    <property type="term" value="F:RNA polymerase II cis-regulatory region sequence-specific DNA binding"/>
    <property type="evidence" value="ECO:0007669"/>
    <property type="project" value="TreeGrafter"/>
</dbReference>
<evidence type="ECO:0000256" key="1">
    <source>
        <dbReference type="ARBA" id="ARBA00004123"/>
    </source>
</evidence>
<keyword evidence="6" id="KW-0238">DNA-binding</keyword>
<evidence type="ECO:0000256" key="2">
    <source>
        <dbReference type="ARBA" id="ARBA00022723"/>
    </source>
</evidence>
<feature type="region of interest" description="Disordered" evidence="9">
    <location>
        <begin position="245"/>
        <end position="274"/>
    </location>
</feature>
<dbReference type="SMART" id="SM00355">
    <property type="entry name" value="ZnF_C2H2"/>
    <property type="match status" value="6"/>
</dbReference>
<feature type="region of interest" description="Disordered" evidence="9">
    <location>
        <begin position="1"/>
        <end position="45"/>
    </location>
</feature>
<dbReference type="GO" id="GO:0003700">
    <property type="term" value="F:DNA-binding transcription factor activity"/>
    <property type="evidence" value="ECO:0007669"/>
    <property type="project" value="TreeGrafter"/>
</dbReference>
<keyword evidence="5" id="KW-0862">Zinc</keyword>
<comment type="subcellular location">
    <subcellularLocation>
        <location evidence="1">Nucleus</location>
    </subcellularLocation>
</comment>
<dbReference type="PANTHER" id="PTHR24404:SF114">
    <property type="entry name" value="KLUMPFUSS, ISOFORM B-RELATED"/>
    <property type="match status" value="1"/>
</dbReference>
<organism evidence="11 12">
    <name type="scientific">Mesorhabditis spiculigera</name>
    <dbReference type="NCBI Taxonomy" id="96644"/>
    <lineage>
        <taxon>Eukaryota</taxon>
        <taxon>Metazoa</taxon>
        <taxon>Ecdysozoa</taxon>
        <taxon>Nematoda</taxon>
        <taxon>Chromadorea</taxon>
        <taxon>Rhabditida</taxon>
        <taxon>Rhabditina</taxon>
        <taxon>Rhabditomorpha</taxon>
        <taxon>Rhabditoidea</taxon>
        <taxon>Rhabditidae</taxon>
        <taxon>Mesorhabditinae</taxon>
        <taxon>Mesorhabditis</taxon>
    </lineage>
</organism>
<dbReference type="GO" id="GO:0008270">
    <property type="term" value="F:zinc ion binding"/>
    <property type="evidence" value="ECO:0007669"/>
    <property type="project" value="UniProtKB-KW"/>
</dbReference>
<protein>
    <recommendedName>
        <fullName evidence="10">C2H2-type domain-containing protein</fullName>
    </recommendedName>
</protein>
<dbReference type="PANTHER" id="PTHR24404">
    <property type="entry name" value="ZINC FINGER PROTEIN"/>
    <property type="match status" value="1"/>
</dbReference>
<dbReference type="Proteomes" id="UP001177023">
    <property type="component" value="Unassembled WGS sequence"/>
</dbReference>
<keyword evidence="12" id="KW-1185">Reference proteome</keyword>
<dbReference type="PROSITE" id="PS50157">
    <property type="entry name" value="ZINC_FINGER_C2H2_2"/>
    <property type="match status" value="3"/>
</dbReference>
<reference evidence="11" key="1">
    <citation type="submission" date="2023-06" db="EMBL/GenBank/DDBJ databases">
        <authorList>
            <person name="Delattre M."/>
        </authorList>
    </citation>
    <scope>NUCLEOTIDE SEQUENCE</scope>
    <source>
        <strain evidence="11">AF72</strain>
    </source>
</reference>
<name>A0AA36G1Q9_9BILA</name>
<sequence>MSPQPACQSQGRKRRRAEIPNPANTLDGLVARRVEEGKGPAGRYLTEDEAIVSPDDHFDVRENTGPDPDVSARTCSICGYQGKWVSEMIRHKRVHTAERPFKCRYCSRTSKWKADLIRHVAKTHGIRVVSKYSRSKAFDARRNSAEIEPITCSPPLLTLQNPQPSRRMVQLYGCKICPFEHEQLSMFVIHAGSRHGLPAFSCGCGLPFDTSEAVQEHCRLHGFPHEHAIPNFVVRYHESSPVSTLSPSSLSEASSASSADSGVHSDTEDSEQEALPQINTQLPNPFRGLEALLLLGSGLCSPLPSPIPLLSPQAPQFDLATVLLALQAQQRMAGLLQSPTMLSPSENSAFSPTGRGPATVIPAMRGMENSELVAGCSLCEAAFSTQEALAAHLPFHGSARPHQCPNCNYAASKPTNLSRHQATHHRTVPNQLLISLCEEPEADEDSDEDLILDIEQ</sequence>
<dbReference type="Pfam" id="PF00096">
    <property type="entry name" value="zf-C2H2"/>
    <property type="match status" value="1"/>
</dbReference>
<dbReference type="GO" id="GO:0005634">
    <property type="term" value="C:nucleus"/>
    <property type="evidence" value="ECO:0007669"/>
    <property type="project" value="UniProtKB-SubCell"/>
</dbReference>
<gene>
    <name evidence="11" type="ORF">MSPICULIGERA_LOCUS13711</name>
</gene>
<dbReference type="EMBL" id="CATQJA010002637">
    <property type="protein sequence ID" value="CAJ0575400.1"/>
    <property type="molecule type" value="Genomic_DNA"/>
</dbReference>
<dbReference type="InterPro" id="IPR013087">
    <property type="entry name" value="Znf_C2H2_type"/>
</dbReference>
<evidence type="ECO:0000313" key="11">
    <source>
        <dbReference type="EMBL" id="CAJ0575400.1"/>
    </source>
</evidence>
<accession>A0AA36G1Q9</accession>
<proteinExistence type="predicted"/>
<dbReference type="PROSITE" id="PS00028">
    <property type="entry name" value="ZINC_FINGER_C2H2_1"/>
    <property type="match status" value="1"/>
</dbReference>
<keyword evidence="4 8" id="KW-0863">Zinc-finger</keyword>
<evidence type="ECO:0000256" key="3">
    <source>
        <dbReference type="ARBA" id="ARBA00022737"/>
    </source>
</evidence>
<evidence type="ECO:0000256" key="7">
    <source>
        <dbReference type="ARBA" id="ARBA00023242"/>
    </source>
</evidence>
<feature type="domain" description="C2H2-type" evidence="10">
    <location>
        <begin position="402"/>
        <end position="429"/>
    </location>
</feature>
<dbReference type="InterPro" id="IPR050589">
    <property type="entry name" value="Ikaros_C2H2-ZF"/>
</dbReference>
<dbReference type="Gene3D" id="3.30.160.60">
    <property type="entry name" value="Classic Zinc Finger"/>
    <property type="match status" value="3"/>
</dbReference>
<feature type="domain" description="C2H2-type" evidence="10">
    <location>
        <begin position="73"/>
        <end position="100"/>
    </location>
</feature>
<evidence type="ECO:0000256" key="6">
    <source>
        <dbReference type="ARBA" id="ARBA00023125"/>
    </source>
</evidence>
<keyword evidence="3" id="KW-0677">Repeat</keyword>
<feature type="compositionally biased region" description="Polar residues" evidence="9">
    <location>
        <begin position="1"/>
        <end position="10"/>
    </location>
</feature>